<dbReference type="GeneID" id="921188"/>
<evidence type="ECO:0000313" key="2">
    <source>
        <dbReference type="Proteomes" id="UP000137095"/>
    </source>
</evidence>
<keyword evidence="2" id="KW-1185">Reference proteome</keyword>
<reference evidence="1 2" key="1">
    <citation type="journal article" date="2001" name="J. Virol.">
        <title>Analysis and characterization of the complete genome of tupaia (tree shrew) herpesvirus.</title>
        <authorList>
            <person name="Bahr U."/>
            <person name="Darai G."/>
        </authorList>
    </citation>
    <scope>NUCLEOTIDE SEQUENCE [LARGE SCALE GENOMIC DNA]</scope>
    <source>
        <strain evidence="1">2</strain>
    </source>
</reference>
<proteinExistence type="predicted"/>
<name>Q91TT3_TUHV1</name>
<dbReference type="RefSeq" id="NP_116359.1">
    <property type="nucleotide sequence ID" value="NC_002794.1"/>
</dbReference>
<dbReference type="Proteomes" id="UP000137095">
    <property type="component" value="Segment"/>
</dbReference>
<dbReference type="KEGG" id="vg:921188"/>
<dbReference type="EMBL" id="AF281817">
    <property type="protein sequence ID" value="AAK57054.1"/>
    <property type="molecule type" value="Genomic_DNA"/>
</dbReference>
<sequence length="138" mass="14437">MSFVSDTLSAKAVVTIYITTFLTVLKLVCSSSESLTLTPFTSDLTVSEDEGNTNTTGFGATTGFFSDGITEATTIDDIASFTTVAVQNSSETATETVSVLNVTDSTPDMSLVTVTSDGNELTDTLPYTETSTGTILQL</sequence>
<accession>Q91TT3</accession>
<protein>
    <submittedName>
        <fullName evidence="1">T22.6</fullName>
    </submittedName>
</protein>
<evidence type="ECO:0000313" key="1">
    <source>
        <dbReference type="EMBL" id="AAK57054.1"/>
    </source>
</evidence>
<organismHost>
    <name type="scientific">Tupaia belangeri</name>
    <name type="common">Common tree shrew</name>
    <name type="synonym">Tupaia glis belangeri</name>
    <dbReference type="NCBI Taxonomy" id="37347"/>
</organismHost>
<organism evidence="1 2">
    <name type="scientific">Tupaiid herpesvirus 1 (strain 1)</name>
    <name type="common">TuHV-1</name>
    <name type="synonym">Herpesvirus tupaia (strain 1)</name>
    <dbReference type="NCBI Taxonomy" id="10397"/>
    <lineage>
        <taxon>Viruses</taxon>
        <taxon>Duplodnaviria</taxon>
        <taxon>Heunggongvirae</taxon>
        <taxon>Peploviricota</taxon>
        <taxon>Herviviricetes</taxon>
        <taxon>Herpesvirales</taxon>
        <taxon>Orthoherpesviridae</taxon>
        <taxon>Betaherpesvirinae</taxon>
        <taxon>Quwivirus</taxon>
        <taxon>Quwivirus tupaiidbeta1</taxon>
    </lineage>
</organism>